<keyword evidence="1" id="KW-1133">Transmembrane helix</keyword>
<comment type="caution">
    <text evidence="2">The sequence shown here is derived from an EMBL/GenBank/DDBJ whole genome shotgun (WGS) entry which is preliminary data.</text>
</comment>
<feature type="transmembrane region" description="Helical" evidence="1">
    <location>
        <begin position="12"/>
        <end position="33"/>
    </location>
</feature>
<organism evidence="2 3">
    <name type="scientific">Effrenium voratum</name>
    <dbReference type="NCBI Taxonomy" id="2562239"/>
    <lineage>
        <taxon>Eukaryota</taxon>
        <taxon>Sar</taxon>
        <taxon>Alveolata</taxon>
        <taxon>Dinophyceae</taxon>
        <taxon>Suessiales</taxon>
        <taxon>Symbiodiniaceae</taxon>
        <taxon>Effrenium</taxon>
    </lineage>
</organism>
<gene>
    <name evidence="2" type="ORF">EVOR1521_LOCUS1228</name>
</gene>
<dbReference type="Proteomes" id="UP001178507">
    <property type="component" value="Unassembled WGS sequence"/>
</dbReference>
<evidence type="ECO:0000313" key="2">
    <source>
        <dbReference type="EMBL" id="CAJ1370722.1"/>
    </source>
</evidence>
<proteinExistence type="predicted"/>
<sequence>MAHFEWTLPTAAFFVILFMVLLFLLPGYVPVFFQLMALPPFLDEDNLITFFKVLDEGFATRYTTEMSSQRARHLSFPGVGYALSPKQPDGPPDGLIAVSELVNVLETCTDVSDLRCLRRALEKRLPDGVSLPLSEMEDKVFRESL</sequence>
<keyword evidence="3" id="KW-1185">Reference proteome</keyword>
<reference evidence="2" key="1">
    <citation type="submission" date="2023-08" db="EMBL/GenBank/DDBJ databases">
        <authorList>
            <person name="Chen Y."/>
            <person name="Shah S."/>
            <person name="Dougan E. K."/>
            <person name="Thang M."/>
            <person name="Chan C."/>
        </authorList>
    </citation>
    <scope>NUCLEOTIDE SEQUENCE</scope>
</reference>
<keyword evidence="1" id="KW-0812">Transmembrane</keyword>
<dbReference type="AlphaFoldDB" id="A0AA36HKD2"/>
<keyword evidence="1" id="KW-0472">Membrane</keyword>
<protein>
    <submittedName>
        <fullName evidence="2">Uncharacterized protein</fullName>
    </submittedName>
</protein>
<name>A0AA36HKD2_9DINO</name>
<evidence type="ECO:0000313" key="3">
    <source>
        <dbReference type="Proteomes" id="UP001178507"/>
    </source>
</evidence>
<accession>A0AA36HKD2</accession>
<dbReference type="EMBL" id="CAUJNA010000034">
    <property type="protein sequence ID" value="CAJ1370722.1"/>
    <property type="molecule type" value="Genomic_DNA"/>
</dbReference>
<evidence type="ECO:0000256" key="1">
    <source>
        <dbReference type="SAM" id="Phobius"/>
    </source>
</evidence>